<dbReference type="AlphaFoldDB" id="A0A8X6QL27"/>
<reference evidence="1" key="1">
    <citation type="submission" date="2020-08" db="EMBL/GenBank/DDBJ databases">
        <title>Multicomponent nature underlies the extraordinary mechanical properties of spider dragline silk.</title>
        <authorList>
            <person name="Kono N."/>
            <person name="Nakamura H."/>
            <person name="Mori M."/>
            <person name="Yoshida Y."/>
            <person name="Ohtoshi R."/>
            <person name="Malay A.D."/>
            <person name="Moran D.A.P."/>
            <person name="Tomita M."/>
            <person name="Numata K."/>
            <person name="Arakawa K."/>
        </authorList>
    </citation>
    <scope>NUCLEOTIDE SEQUENCE</scope>
</reference>
<evidence type="ECO:0000313" key="2">
    <source>
        <dbReference type="Proteomes" id="UP000887013"/>
    </source>
</evidence>
<gene>
    <name evidence="1" type="ORF">NPIL_150851</name>
</gene>
<comment type="caution">
    <text evidence="1">The sequence shown here is derived from an EMBL/GenBank/DDBJ whole genome shotgun (WGS) entry which is preliminary data.</text>
</comment>
<evidence type="ECO:0000313" key="1">
    <source>
        <dbReference type="EMBL" id="GFU30764.1"/>
    </source>
</evidence>
<proteinExistence type="predicted"/>
<accession>A0A8X6QL27</accession>
<keyword evidence="2" id="KW-1185">Reference proteome</keyword>
<dbReference type="EMBL" id="BMAW01129524">
    <property type="protein sequence ID" value="GFU30764.1"/>
    <property type="molecule type" value="Genomic_DNA"/>
</dbReference>
<protein>
    <submittedName>
        <fullName evidence="1">Uncharacterized protein</fullName>
    </submittedName>
</protein>
<dbReference type="Proteomes" id="UP000887013">
    <property type="component" value="Unassembled WGS sequence"/>
</dbReference>
<organism evidence="1 2">
    <name type="scientific">Nephila pilipes</name>
    <name type="common">Giant wood spider</name>
    <name type="synonym">Nephila maculata</name>
    <dbReference type="NCBI Taxonomy" id="299642"/>
    <lineage>
        <taxon>Eukaryota</taxon>
        <taxon>Metazoa</taxon>
        <taxon>Ecdysozoa</taxon>
        <taxon>Arthropoda</taxon>
        <taxon>Chelicerata</taxon>
        <taxon>Arachnida</taxon>
        <taxon>Araneae</taxon>
        <taxon>Araneomorphae</taxon>
        <taxon>Entelegynae</taxon>
        <taxon>Araneoidea</taxon>
        <taxon>Nephilidae</taxon>
        <taxon>Nephila</taxon>
    </lineage>
</organism>
<name>A0A8X6QL27_NEPPI</name>
<sequence length="86" mass="10164">MLYLLAQINSRQKSIDFIFWKFEHSDFATPLFMTMETADIAPLEFSWRSKAMKSAFVALPDRYSRQESEVKIRGEERSPARSRLQE</sequence>